<dbReference type="Proteomes" id="UP001524642">
    <property type="component" value="Unassembled WGS sequence"/>
</dbReference>
<organism evidence="1 2">
    <name type="scientific">Roseomonas populi</name>
    <dbReference type="NCBI Taxonomy" id="3121582"/>
    <lineage>
        <taxon>Bacteria</taxon>
        <taxon>Pseudomonadati</taxon>
        <taxon>Pseudomonadota</taxon>
        <taxon>Alphaproteobacteria</taxon>
        <taxon>Acetobacterales</taxon>
        <taxon>Roseomonadaceae</taxon>
        <taxon>Roseomonas</taxon>
    </lineage>
</organism>
<gene>
    <name evidence="1" type="ORF">NRP21_18330</name>
</gene>
<evidence type="ECO:0008006" key="3">
    <source>
        <dbReference type="Google" id="ProtNLM"/>
    </source>
</evidence>
<dbReference type="RefSeq" id="WP_257717682.1">
    <property type="nucleotide sequence ID" value="NZ_JANJOU010000018.1"/>
</dbReference>
<dbReference type="EMBL" id="JANJOU010000018">
    <property type="protein sequence ID" value="MCR0984016.1"/>
    <property type="molecule type" value="Genomic_DNA"/>
</dbReference>
<sequence>MLRQYHAQRRQGGDNPLGVGTIALGSIFYLQDDGYWRARFGRAAVCRTPWIVESFLNGQYHAARRDPATGHWLSVYAANRTDLAMLRSLRDGRRQSVTVRLLQLHEDEGFGLPDNRYPTLPTFSRSGQRRVA</sequence>
<accession>A0ABT1X8D9</accession>
<keyword evidence="2" id="KW-1185">Reference proteome</keyword>
<evidence type="ECO:0000313" key="2">
    <source>
        <dbReference type="Proteomes" id="UP001524642"/>
    </source>
</evidence>
<name>A0ABT1X8D9_9PROT</name>
<protein>
    <recommendedName>
        <fullName evidence="3">RES domain-containing protein</fullName>
    </recommendedName>
</protein>
<proteinExistence type="predicted"/>
<reference evidence="1 2" key="1">
    <citation type="submission" date="2022-06" db="EMBL/GenBank/DDBJ databases">
        <title>Roseomonas CN29.</title>
        <authorList>
            <person name="Cheng Y."/>
            <person name="He X."/>
        </authorList>
    </citation>
    <scope>NUCLEOTIDE SEQUENCE [LARGE SCALE GENOMIC DNA]</scope>
    <source>
        <strain evidence="1 2">CN29</strain>
    </source>
</reference>
<comment type="caution">
    <text evidence="1">The sequence shown here is derived from an EMBL/GenBank/DDBJ whole genome shotgun (WGS) entry which is preliminary data.</text>
</comment>
<evidence type="ECO:0000313" key="1">
    <source>
        <dbReference type="EMBL" id="MCR0984016.1"/>
    </source>
</evidence>